<comment type="caution">
    <text evidence="1">The sequence shown here is derived from an EMBL/GenBank/DDBJ whole genome shotgun (WGS) entry which is preliminary data.</text>
</comment>
<protein>
    <submittedName>
        <fullName evidence="1">DUF924 domain-containing protein</fullName>
    </submittedName>
</protein>
<dbReference type="Gene3D" id="1.25.40.10">
    <property type="entry name" value="Tetratricopeptide repeat domain"/>
    <property type="match status" value="1"/>
</dbReference>
<name>A0A9X3UEW1_9HYPH</name>
<evidence type="ECO:0000313" key="1">
    <source>
        <dbReference type="EMBL" id="MDA5397827.1"/>
    </source>
</evidence>
<dbReference type="AlphaFoldDB" id="A0A9X3UEW1"/>
<keyword evidence="2" id="KW-1185">Reference proteome</keyword>
<dbReference type="Proteomes" id="UP001151234">
    <property type="component" value="Unassembled WGS sequence"/>
</dbReference>
<dbReference type="InterPro" id="IPR010323">
    <property type="entry name" value="DUF924"/>
</dbReference>
<gene>
    <name evidence="1" type="ORF">OQ273_04500</name>
</gene>
<dbReference type="Gene3D" id="1.20.58.320">
    <property type="entry name" value="TPR-like"/>
    <property type="match status" value="1"/>
</dbReference>
<sequence length="185" mass="21248">MSEVRIENADAVNRFWFDELKPEDWFTKSDELDKDIANRFGATHLSLAGNIPQQWWDSADSVLALVLVFDQFPRNIYRGTPLAFATDCLALKEAKAAIAAGLDQLVDETRRAFFYMPFEHSEELSDQDRAVELFSRLGNEEMLRYAHMHRDVIVRYGRFPHRNAILGRENTAEETTYLAEPGAGF</sequence>
<dbReference type="SUPFAM" id="SSF48452">
    <property type="entry name" value="TPR-like"/>
    <property type="match status" value="1"/>
</dbReference>
<reference evidence="1" key="1">
    <citation type="submission" date="2022-11" db="EMBL/GenBank/DDBJ databases">
        <title>Draft genome sequence of Hoeflea poritis E7-10 and Hoeflea prorocentri PM5-8, separated from scleractinian coral Porites lutea and marine dinoflagellate.</title>
        <authorList>
            <person name="Zhang G."/>
            <person name="Wei Q."/>
            <person name="Cai L."/>
        </authorList>
    </citation>
    <scope>NUCLEOTIDE SEQUENCE</scope>
    <source>
        <strain evidence="1">PM5-8</strain>
    </source>
</reference>
<organism evidence="1 2">
    <name type="scientific">Hoeflea prorocentri</name>
    <dbReference type="NCBI Taxonomy" id="1922333"/>
    <lineage>
        <taxon>Bacteria</taxon>
        <taxon>Pseudomonadati</taxon>
        <taxon>Pseudomonadota</taxon>
        <taxon>Alphaproteobacteria</taxon>
        <taxon>Hyphomicrobiales</taxon>
        <taxon>Rhizobiaceae</taxon>
        <taxon>Hoeflea</taxon>
    </lineage>
</organism>
<dbReference type="InterPro" id="IPR011990">
    <property type="entry name" value="TPR-like_helical_dom_sf"/>
</dbReference>
<dbReference type="RefSeq" id="WP_267989274.1">
    <property type="nucleotide sequence ID" value="NZ_JAPJZI010000001.1"/>
</dbReference>
<dbReference type="EMBL" id="JAPJZI010000001">
    <property type="protein sequence ID" value="MDA5397827.1"/>
    <property type="molecule type" value="Genomic_DNA"/>
</dbReference>
<evidence type="ECO:0000313" key="2">
    <source>
        <dbReference type="Proteomes" id="UP001151234"/>
    </source>
</evidence>
<accession>A0A9X3UEW1</accession>
<proteinExistence type="predicted"/>
<dbReference type="Pfam" id="PF06041">
    <property type="entry name" value="DUF924"/>
    <property type="match status" value="1"/>
</dbReference>